<dbReference type="Proteomes" id="UP000008237">
    <property type="component" value="Unassembled WGS sequence"/>
</dbReference>
<dbReference type="OMA" id="YGDNAPT"/>
<accession>E2B8Y4</accession>
<evidence type="ECO:0000313" key="3">
    <source>
        <dbReference type="Proteomes" id="UP000008237"/>
    </source>
</evidence>
<sequence>FCFNWKKSAAEAHRMLVEVYGDAAPTDKSCREWFRRFKDGDFSVEDKPRSGQP</sequence>
<proteinExistence type="predicted"/>
<reference evidence="2 3" key="1">
    <citation type="journal article" date="2010" name="Science">
        <title>Genomic comparison of the ants Camponotus floridanus and Harpegnathos saltator.</title>
        <authorList>
            <person name="Bonasio R."/>
            <person name="Zhang G."/>
            <person name="Ye C."/>
            <person name="Mutti N.S."/>
            <person name="Fang X."/>
            <person name="Qin N."/>
            <person name="Donahue G."/>
            <person name="Yang P."/>
            <person name="Li Q."/>
            <person name="Li C."/>
            <person name="Zhang P."/>
            <person name="Huang Z."/>
            <person name="Berger S.L."/>
            <person name="Reinberg D."/>
            <person name="Wang J."/>
            <person name="Liebig J."/>
        </authorList>
    </citation>
    <scope>NUCLEOTIDE SEQUENCE [LARGE SCALE GENOMIC DNA]</scope>
    <source>
        <strain evidence="2 3">R22 G/1</strain>
    </source>
</reference>
<dbReference type="EMBL" id="GL446397">
    <property type="protein sequence ID" value="EFN87844.1"/>
    <property type="molecule type" value="Genomic_DNA"/>
</dbReference>
<dbReference type="InParanoid" id="E2B8Y4"/>
<gene>
    <name evidence="2" type="ORF">EAI_10116</name>
</gene>
<dbReference type="Gene3D" id="1.10.10.1450">
    <property type="match status" value="1"/>
</dbReference>
<evidence type="ECO:0000313" key="2">
    <source>
        <dbReference type="EMBL" id="EFN87844.1"/>
    </source>
</evidence>
<name>E2B8Y4_HARSA</name>
<keyword evidence="3" id="KW-1185">Reference proteome</keyword>
<dbReference type="AlphaFoldDB" id="E2B8Y4"/>
<dbReference type="Pfam" id="PF17906">
    <property type="entry name" value="HTH_48"/>
    <property type="match status" value="1"/>
</dbReference>
<feature type="non-terminal residue" evidence="2">
    <location>
        <position position="53"/>
    </location>
</feature>
<dbReference type="PANTHER" id="PTHR46060">
    <property type="entry name" value="MARINER MOS1 TRANSPOSASE-LIKE PROTEIN"/>
    <property type="match status" value="1"/>
</dbReference>
<feature type="domain" description="Mos1 transposase HTH" evidence="1">
    <location>
        <begin position="1"/>
        <end position="41"/>
    </location>
</feature>
<evidence type="ECO:0000259" key="1">
    <source>
        <dbReference type="Pfam" id="PF17906"/>
    </source>
</evidence>
<organism evidence="3">
    <name type="scientific">Harpegnathos saltator</name>
    <name type="common">Jerdon's jumping ant</name>
    <dbReference type="NCBI Taxonomy" id="610380"/>
    <lineage>
        <taxon>Eukaryota</taxon>
        <taxon>Metazoa</taxon>
        <taxon>Ecdysozoa</taxon>
        <taxon>Arthropoda</taxon>
        <taxon>Hexapoda</taxon>
        <taxon>Insecta</taxon>
        <taxon>Pterygota</taxon>
        <taxon>Neoptera</taxon>
        <taxon>Endopterygota</taxon>
        <taxon>Hymenoptera</taxon>
        <taxon>Apocrita</taxon>
        <taxon>Aculeata</taxon>
        <taxon>Formicoidea</taxon>
        <taxon>Formicidae</taxon>
        <taxon>Ponerinae</taxon>
        <taxon>Ponerini</taxon>
        <taxon>Harpegnathos</taxon>
    </lineage>
</organism>
<dbReference type="PANTHER" id="PTHR46060:SF1">
    <property type="entry name" value="MARINER MOS1 TRANSPOSASE-LIKE PROTEIN"/>
    <property type="match status" value="1"/>
</dbReference>
<dbReference type="InterPro" id="IPR052709">
    <property type="entry name" value="Transposase-MT_Hybrid"/>
</dbReference>
<feature type="non-terminal residue" evidence="2">
    <location>
        <position position="1"/>
    </location>
</feature>
<dbReference type="InterPro" id="IPR041426">
    <property type="entry name" value="Mos1_HTH"/>
</dbReference>
<protein>
    <submittedName>
        <fullName evidence="2">Uncharacterized protein FLJ37770</fullName>
    </submittedName>
</protein>